<dbReference type="EMBL" id="CP095072">
    <property type="protein sequence ID" value="UOQ49333.1"/>
    <property type="molecule type" value="Genomic_DNA"/>
</dbReference>
<dbReference type="InterPro" id="IPR039420">
    <property type="entry name" value="WalR-like"/>
</dbReference>
<dbReference type="Proteomes" id="UP000831782">
    <property type="component" value="Chromosome"/>
</dbReference>
<dbReference type="RefSeq" id="WP_244721245.1">
    <property type="nucleotide sequence ID" value="NZ_CP095072.1"/>
</dbReference>
<dbReference type="PANTHER" id="PTHR48111:SF40">
    <property type="entry name" value="PHOSPHATE REGULON TRANSCRIPTIONAL REGULATORY PROTEIN PHOB"/>
    <property type="match status" value="1"/>
</dbReference>
<reference evidence="8 9" key="1">
    <citation type="submission" date="2022-04" db="EMBL/GenBank/DDBJ databases">
        <title>Gracilibacillus sp. isolated from saltern.</title>
        <authorList>
            <person name="Won M."/>
            <person name="Lee C.-M."/>
            <person name="Woen H.-Y."/>
            <person name="Kwon S.-W."/>
        </authorList>
    </citation>
    <scope>NUCLEOTIDE SEQUENCE [LARGE SCALE GENOMIC DNA]</scope>
    <source>
        <strain evidence="8 9">SSWR10-1</strain>
    </source>
</reference>
<gene>
    <name evidence="8" type="ORF">MUN88_04220</name>
</gene>
<keyword evidence="5" id="KW-0804">Transcription</keyword>
<keyword evidence="1 6" id="KW-0597">Phosphoprotein</keyword>
<sequence>MIKGFEIYTGSDGGEVLSIWQKNLFDLILLDILMREFDGFSVCERIREVSNVPIMMITAKREELNRVHGLNIGGRRLHCEAV</sequence>
<evidence type="ECO:0000256" key="2">
    <source>
        <dbReference type="ARBA" id="ARBA00023012"/>
    </source>
</evidence>
<feature type="domain" description="Response regulatory" evidence="7">
    <location>
        <begin position="1"/>
        <end position="82"/>
    </location>
</feature>
<evidence type="ECO:0000256" key="4">
    <source>
        <dbReference type="ARBA" id="ARBA00023125"/>
    </source>
</evidence>
<dbReference type="PANTHER" id="PTHR48111">
    <property type="entry name" value="REGULATOR OF RPOS"/>
    <property type="match status" value="1"/>
</dbReference>
<organism evidence="8 9">
    <name type="scientific">Gracilibacillus caseinilyticus</name>
    <dbReference type="NCBI Taxonomy" id="2932256"/>
    <lineage>
        <taxon>Bacteria</taxon>
        <taxon>Bacillati</taxon>
        <taxon>Bacillota</taxon>
        <taxon>Bacilli</taxon>
        <taxon>Bacillales</taxon>
        <taxon>Bacillaceae</taxon>
        <taxon>Gracilibacillus</taxon>
    </lineage>
</organism>
<dbReference type="Gene3D" id="3.40.50.2300">
    <property type="match status" value="1"/>
</dbReference>
<dbReference type="InterPro" id="IPR011006">
    <property type="entry name" value="CheY-like_superfamily"/>
</dbReference>
<keyword evidence="4" id="KW-0238">DNA-binding</keyword>
<name>A0ABY4EYI9_9BACI</name>
<evidence type="ECO:0000256" key="6">
    <source>
        <dbReference type="PROSITE-ProRule" id="PRU00169"/>
    </source>
</evidence>
<keyword evidence="3" id="KW-0805">Transcription regulation</keyword>
<evidence type="ECO:0000259" key="7">
    <source>
        <dbReference type="PROSITE" id="PS50110"/>
    </source>
</evidence>
<feature type="modified residue" description="4-aspartylphosphate" evidence="6">
    <location>
        <position position="31"/>
    </location>
</feature>
<dbReference type="Pfam" id="PF00072">
    <property type="entry name" value="Response_reg"/>
    <property type="match status" value="1"/>
</dbReference>
<evidence type="ECO:0000313" key="8">
    <source>
        <dbReference type="EMBL" id="UOQ49333.1"/>
    </source>
</evidence>
<protein>
    <submittedName>
        <fullName evidence="8">Response regulator</fullName>
    </submittedName>
</protein>
<evidence type="ECO:0000256" key="5">
    <source>
        <dbReference type="ARBA" id="ARBA00023163"/>
    </source>
</evidence>
<keyword evidence="2" id="KW-0902">Two-component regulatory system</keyword>
<dbReference type="SUPFAM" id="SSF52172">
    <property type="entry name" value="CheY-like"/>
    <property type="match status" value="1"/>
</dbReference>
<evidence type="ECO:0000313" key="9">
    <source>
        <dbReference type="Proteomes" id="UP000831782"/>
    </source>
</evidence>
<evidence type="ECO:0000256" key="3">
    <source>
        <dbReference type="ARBA" id="ARBA00023015"/>
    </source>
</evidence>
<evidence type="ECO:0000256" key="1">
    <source>
        <dbReference type="ARBA" id="ARBA00022553"/>
    </source>
</evidence>
<dbReference type="PROSITE" id="PS50110">
    <property type="entry name" value="RESPONSE_REGULATORY"/>
    <property type="match status" value="1"/>
</dbReference>
<proteinExistence type="predicted"/>
<dbReference type="InterPro" id="IPR001789">
    <property type="entry name" value="Sig_transdc_resp-reg_receiver"/>
</dbReference>
<keyword evidence="9" id="KW-1185">Reference proteome</keyword>
<accession>A0ABY4EYI9</accession>